<proteinExistence type="predicted"/>
<protein>
    <submittedName>
        <fullName evidence="1">IS66 family insertion sequence element accessory protein TnpB</fullName>
    </submittedName>
</protein>
<gene>
    <name evidence="1" type="primary">tnpB</name>
    <name evidence="1" type="ORF">NKI27_09800</name>
</gene>
<evidence type="ECO:0000313" key="1">
    <source>
        <dbReference type="EMBL" id="UZE94389.1"/>
    </source>
</evidence>
<dbReference type="EMBL" id="CP100390">
    <property type="protein sequence ID" value="UZE94389.1"/>
    <property type="molecule type" value="Genomic_DNA"/>
</dbReference>
<dbReference type="NCBIfam" id="NF033819">
    <property type="entry name" value="IS66_TnpB"/>
    <property type="match status" value="1"/>
</dbReference>
<sequence>MFFPESNVKIWLYAQPTDMRKAIDGLSALAKNHMKEDPLSGQLFVFINRRKTHVKILYFDRSGYCIWMKRLEKGRFNYNKQAGEKQALNWTQLKLILEGIELKNIRQRKRYNHSLSA</sequence>
<dbReference type="RefSeq" id="WP_265045884.1">
    <property type="nucleotide sequence ID" value="NZ_CP100390.1"/>
</dbReference>
<accession>A0ABY6MX41</accession>
<evidence type="ECO:0000313" key="2">
    <source>
        <dbReference type="Proteomes" id="UP001163739"/>
    </source>
</evidence>
<organism evidence="1 2">
    <name type="scientific">Alkalimarinus alittae</name>
    <dbReference type="NCBI Taxonomy" id="2961619"/>
    <lineage>
        <taxon>Bacteria</taxon>
        <taxon>Pseudomonadati</taxon>
        <taxon>Pseudomonadota</taxon>
        <taxon>Gammaproteobacteria</taxon>
        <taxon>Alteromonadales</taxon>
        <taxon>Alteromonadaceae</taxon>
        <taxon>Alkalimarinus</taxon>
    </lineage>
</organism>
<dbReference type="Pfam" id="PF05717">
    <property type="entry name" value="TnpB_IS66"/>
    <property type="match status" value="1"/>
</dbReference>
<dbReference type="InterPro" id="IPR008878">
    <property type="entry name" value="Transposase_IS66_Orf2"/>
</dbReference>
<dbReference type="PANTHER" id="PTHR36455">
    <property type="match status" value="1"/>
</dbReference>
<dbReference type="PANTHER" id="PTHR36455:SF1">
    <property type="entry name" value="BLR8292 PROTEIN"/>
    <property type="match status" value="1"/>
</dbReference>
<reference evidence="1" key="1">
    <citation type="submission" date="2022-06" db="EMBL/GenBank/DDBJ databases">
        <title>Alkalimarinus sp. nov., isolated from gut of a Alitta virens.</title>
        <authorList>
            <person name="Yang A.I."/>
            <person name="Shin N.-R."/>
        </authorList>
    </citation>
    <scope>NUCLEOTIDE SEQUENCE</scope>
    <source>
        <strain evidence="1">A2M4</strain>
    </source>
</reference>
<dbReference type="Proteomes" id="UP001163739">
    <property type="component" value="Chromosome"/>
</dbReference>
<name>A0ABY6MX41_9ALTE</name>
<keyword evidence="2" id="KW-1185">Reference proteome</keyword>